<organism evidence="1">
    <name type="scientific">marine sediment metagenome</name>
    <dbReference type="NCBI Taxonomy" id="412755"/>
    <lineage>
        <taxon>unclassified sequences</taxon>
        <taxon>metagenomes</taxon>
        <taxon>ecological metagenomes</taxon>
    </lineage>
</organism>
<evidence type="ECO:0000313" key="1">
    <source>
        <dbReference type="EMBL" id="KKN78286.1"/>
    </source>
</evidence>
<gene>
    <name evidence="1" type="ORF">LCGC14_0351450</name>
</gene>
<comment type="caution">
    <text evidence="1">The sequence shown here is derived from an EMBL/GenBank/DDBJ whole genome shotgun (WGS) entry which is preliminary data.</text>
</comment>
<dbReference type="EMBL" id="LAZR01000265">
    <property type="protein sequence ID" value="KKN78286.1"/>
    <property type="molecule type" value="Genomic_DNA"/>
</dbReference>
<dbReference type="AlphaFoldDB" id="A0A0F9VXZ0"/>
<proteinExistence type="predicted"/>
<name>A0A0F9VXZ0_9ZZZZ</name>
<accession>A0A0F9VXZ0</accession>
<reference evidence="1" key="1">
    <citation type="journal article" date="2015" name="Nature">
        <title>Complex archaea that bridge the gap between prokaryotes and eukaryotes.</title>
        <authorList>
            <person name="Spang A."/>
            <person name="Saw J.H."/>
            <person name="Jorgensen S.L."/>
            <person name="Zaremba-Niedzwiedzka K."/>
            <person name="Martijn J."/>
            <person name="Lind A.E."/>
            <person name="van Eijk R."/>
            <person name="Schleper C."/>
            <person name="Guy L."/>
            <person name="Ettema T.J."/>
        </authorList>
    </citation>
    <scope>NUCLEOTIDE SEQUENCE</scope>
</reference>
<sequence length="51" mass="6055">MMKIWKMAANFLTSRFVGVKLFTVNKTRSIMDWVIKIIQLIMNKWKGKDHG</sequence>
<protein>
    <submittedName>
        <fullName evidence="1">Uncharacterized protein</fullName>
    </submittedName>
</protein>